<dbReference type="EMBL" id="NNRM01000022">
    <property type="protein sequence ID" value="OYR25400.1"/>
    <property type="molecule type" value="Genomic_DNA"/>
</dbReference>
<dbReference type="Proteomes" id="UP000216188">
    <property type="component" value="Unassembled WGS sequence"/>
</dbReference>
<keyword evidence="2" id="KW-1185">Reference proteome</keyword>
<gene>
    <name evidence="1" type="ORF">CEV34_2974</name>
</gene>
<dbReference type="AlphaFoldDB" id="A0A256GEP2"/>
<reference evidence="1 2" key="1">
    <citation type="submission" date="2017-07" db="EMBL/GenBank/DDBJ databases">
        <title>Phylogenetic study on the rhizospheric bacterium Ochrobactrum sp. A44.</title>
        <authorList>
            <person name="Krzyzanowska D.M."/>
            <person name="Ossowicki A."/>
            <person name="Rajewska M."/>
            <person name="Maciag T."/>
            <person name="Kaczynski Z."/>
            <person name="Czerwicka M."/>
            <person name="Jafra S."/>
        </authorList>
    </citation>
    <scope>NUCLEOTIDE SEQUENCE [LARGE SCALE GENOMIC DNA]</scope>
    <source>
        <strain evidence="1 2">CCUG 30717</strain>
    </source>
</reference>
<sequence>MRLTGRNRQRVAGMRFKSVNRRAKAGLLGIIDENNNLPL</sequence>
<accession>A0A256GEP2</accession>
<protein>
    <submittedName>
        <fullName evidence="1">Uncharacterized protein</fullName>
    </submittedName>
</protein>
<proteinExistence type="predicted"/>
<name>A0A256GEP2_9HYPH</name>
<evidence type="ECO:0000313" key="1">
    <source>
        <dbReference type="EMBL" id="OYR25400.1"/>
    </source>
</evidence>
<organism evidence="1 2">
    <name type="scientific">Brucella pseudogrignonensis</name>
    <dbReference type="NCBI Taxonomy" id="419475"/>
    <lineage>
        <taxon>Bacteria</taxon>
        <taxon>Pseudomonadati</taxon>
        <taxon>Pseudomonadota</taxon>
        <taxon>Alphaproteobacteria</taxon>
        <taxon>Hyphomicrobiales</taxon>
        <taxon>Brucellaceae</taxon>
        <taxon>Brucella/Ochrobactrum group</taxon>
        <taxon>Brucella</taxon>
    </lineage>
</organism>
<comment type="caution">
    <text evidence="1">The sequence shown here is derived from an EMBL/GenBank/DDBJ whole genome shotgun (WGS) entry which is preliminary data.</text>
</comment>
<evidence type="ECO:0000313" key="2">
    <source>
        <dbReference type="Proteomes" id="UP000216188"/>
    </source>
</evidence>